<dbReference type="AlphaFoldDB" id="A0A7K0EKF5"/>
<sequence length="104" mass="12098">MASIKLSDTLEFIIEPFEKKVRLIVQKNGDAWVCRKENTSKLERFLKDERGRLFKGRLQLVLQDTKVEIEVKGKPVGAVPVESLKNELRSVNRFHPRKFLDFAT</sequence>
<comment type="caution">
    <text evidence="1">The sequence shown here is derived from an EMBL/GenBank/DDBJ whole genome shotgun (WGS) entry which is preliminary data.</text>
</comment>
<protein>
    <submittedName>
        <fullName evidence="1">Uncharacterized protein</fullName>
    </submittedName>
</protein>
<evidence type="ECO:0000313" key="1">
    <source>
        <dbReference type="EMBL" id="MRS61966.1"/>
    </source>
</evidence>
<accession>A0A7K0EKF5</accession>
<keyword evidence="2" id="KW-1185">Reference proteome</keyword>
<organism evidence="1 2">
    <name type="scientific">Larkinella terrae</name>
    <dbReference type="NCBI Taxonomy" id="2025311"/>
    <lineage>
        <taxon>Bacteria</taxon>
        <taxon>Pseudomonadati</taxon>
        <taxon>Bacteroidota</taxon>
        <taxon>Cytophagia</taxon>
        <taxon>Cytophagales</taxon>
        <taxon>Spirosomataceae</taxon>
        <taxon>Larkinella</taxon>
    </lineage>
</organism>
<reference evidence="1 2" key="1">
    <citation type="journal article" date="2018" name="Antonie Van Leeuwenhoek">
        <title>Larkinella terrae sp. nov., isolated from soil on Jeju Island, South Korea.</title>
        <authorList>
            <person name="Ten L.N."/>
            <person name="Jeon J."/>
            <person name="Park S.J."/>
            <person name="Park S."/>
            <person name="Lee S.Y."/>
            <person name="Kim M.K."/>
            <person name="Jung H.Y."/>
        </authorList>
    </citation>
    <scope>NUCLEOTIDE SEQUENCE [LARGE SCALE GENOMIC DNA]</scope>
    <source>
        <strain evidence="1 2">KCTC 52001</strain>
    </source>
</reference>
<evidence type="ECO:0000313" key="2">
    <source>
        <dbReference type="Proteomes" id="UP000441754"/>
    </source>
</evidence>
<dbReference type="RefSeq" id="WP_154175352.1">
    <property type="nucleotide sequence ID" value="NZ_WJXZ01000006.1"/>
</dbReference>
<dbReference type="EMBL" id="WJXZ01000006">
    <property type="protein sequence ID" value="MRS61966.1"/>
    <property type="molecule type" value="Genomic_DNA"/>
</dbReference>
<name>A0A7K0EKF5_9BACT</name>
<dbReference type="Proteomes" id="UP000441754">
    <property type="component" value="Unassembled WGS sequence"/>
</dbReference>
<dbReference type="OrthoDB" id="962891at2"/>
<gene>
    <name evidence="1" type="ORF">GJJ30_11765</name>
</gene>
<proteinExistence type="predicted"/>